<comment type="caution">
    <text evidence="1">The sequence shown here is derived from an EMBL/GenBank/DDBJ whole genome shotgun (WGS) entry which is preliminary data.</text>
</comment>
<keyword evidence="1" id="KW-0032">Aminotransferase</keyword>
<organism evidence="1 2">
    <name type="scientific">Photobacterium aphoticum</name>
    <dbReference type="NCBI Taxonomy" id="754436"/>
    <lineage>
        <taxon>Bacteria</taxon>
        <taxon>Pseudomonadati</taxon>
        <taxon>Pseudomonadota</taxon>
        <taxon>Gammaproteobacteria</taxon>
        <taxon>Vibrionales</taxon>
        <taxon>Vibrionaceae</taxon>
        <taxon>Photobacterium</taxon>
    </lineage>
</organism>
<evidence type="ECO:0000313" key="2">
    <source>
        <dbReference type="Proteomes" id="UP000029227"/>
    </source>
</evidence>
<protein>
    <submittedName>
        <fullName evidence="1">Branched-chain amino acid aminotransferase</fullName>
        <ecNumber evidence="1">2.6.1.42</ecNumber>
    </submittedName>
</protein>
<sequence>MISKGILYTPPTTSAILPGITRDTIMILAKERGYEVREENIAREACIWPMKSS</sequence>
<dbReference type="GO" id="GO:0004084">
    <property type="term" value="F:branched-chain-amino-acid transaminase activity"/>
    <property type="evidence" value="ECO:0007669"/>
    <property type="project" value="UniProtKB-EC"/>
</dbReference>
<accession>A0A090QYU0</accession>
<dbReference type="Gene3D" id="3.20.10.10">
    <property type="entry name" value="D-amino Acid Aminotransferase, subunit A, domain 2"/>
    <property type="match status" value="1"/>
</dbReference>
<dbReference type="AlphaFoldDB" id="A0A090QYU0"/>
<name>A0A090QYU0_9GAMM</name>
<gene>
    <name evidence="1" type="ORF">JCM19237_6828</name>
</gene>
<dbReference type="EC" id="2.6.1.42" evidence="1"/>
<dbReference type="InterPro" id="IPR001544">
    <property type="entry name" value="Aminotrans_IV"/>
</dbReference>
<reference evidence="1 2" key="1">
    <citation type="journal article" date="2014" name="Genome Announc.">
        <title>Draft Genome Sequences of Two Vibrionaceae Species, Vibrio ponticus C121 and Photobacterium aphoticum C119, Isolated as Coral Reef Microbiota.</title>
        <authorList>
            <person name="Al-saari N."/>
            <person name="Meirelles P.M."/>
            <person name="Mino S."/>
            <person name="Suda W."/>
            <person name="Oshima K."/>
            <person name="Hattori M."/>
            <person name="Ohkuma M."/>
            <person name="Thompson F.L."/>
            <person name="Gomez-Gil B."/>
            <person name="Sawabe T."/>
            <person name="Sawabe T."/>
        </authorList>
    </citation>
    <scope>NUCLEOTIDE SEQUENCE [LARGE SCALE GENOMIC DNA]</scope>
    <source>
        <strain evidence="1 2">JCM 19237</strain>
    </source>
</reference>
<dbReference type="Proteomes" id="UP000029227">
    <property type="component" value="Unassembled WGS sequence"/>
</dbReference>
<dbReference type="EMBL" id="BBMN01000021">
    <property type="protein sequence ID" value="GAL08056.1"/>
    <property type="molecule type" value="Genomic_DNA"/>
</dbReference>
<dbReference type="STRING" id="754436.JCM19237_6828"/>
<dbReference type="InterPro" id="IPR043132">
    <property type="entry name" value="BCAT-like_C"/>
</dbReference>
<dbReference type="eggNOG" id="COG0115">
    <property type="taxonomic scope" value="Bacteria"/>
</dbReference>
<dbReference type="SUPFAM" id="SSF56752">
    <property type="entry name" value="D-aminoacid aminotransferase-like PLP-dependent enzymes"/>
    <property type="match status" value="1"/>
</dbReference>
<evidence type="ECO:0000313" key="1">
    <source>
        <dbReference type="EMBL" id="GAL08056.1"/>
    </source>
</evidence>
<dbReference type="Pfam" id="PF01063">
    <property type="entry name" value="Aminotran_4"/>
    <property type="match status" value="1"/>
</dbReference>
<keyword evidence="1" id="KW-0808">Transferase</keyword>
<proteinExistence type="predicted"/>
<dbReference type="InterPro" id="IPR036038">
    <property type="entry name" value="Aminotransferase-like"/>
</dbReference>